<keyword evidence="5" id="KW-0770">Synapse</keyword>
<evidence type="ECO:0000259" key="17">
    <source>
        <dbReference type="Pfam" id="PF02932"/>
    </source>
</evidence>
<dbReference type="InterPro" id="IPR036719">
    <property type="entry name" value="Neuro-gated_channel_TM_sf"/>
</dbReference>
<evidence type="ECO:0000313" key="18">
    <source>
        <dbReference type="EMBL" id="VDK67200.1"/>
    </source>
</evidence>
<evidence type="ECO:0000256" key="10">
    <source>
        <dbReference type="ARBA" id="ARBA00023180"/>
    </source>
</evidence>
<dbReference type="PROSITE" id="PS00236">
    <property type="entry name" value="NEUROTR_ION_CHANNEL"/>
    <property type="match status" value="1"/>
</dbReference>
<feature type="transmembrane region" description="Helical" evidence="15">
    <location>
        <begin position="441"/>
        <end position="461"/>
    </location>
</feature>
<reference evidence="18 19" key="2">
    <citation type="submission" date="2018-08" db="EMBL/GenBank/DDBJ databases">
        <authorList>
            <person name="Laetsch R D."/>
            <person name="Stevens L."/>
            <person name="Kumar S."/>
            <person name="Blaxter L. M."/>
        </authorList>
    </citation>
    <scope>NUCLEOTIDE SEQUENCE [LARGE SCALE GENOMIC DNA]</scope>
</reference>
<evidence type="ECO:0000256" key="2">
    <source>
        <dbReference type="ARBA" id="ARBA00022475"/>
    </source>
</evidence>
<dbReference type="PANTHER" id="PTHR18945">
    <property type="entry name" value="NEUROTRANSMITTER GATED ION CHANNEL"/>
    <property type="match status" value="1"/>
</dbReference>
<dbReference type="InterPro" id="IPR038050">
    <property type="entry name" value="Neuro_actylchol_rec"/>
</dbReference>
<dbReference type="AlphaFoldDB" id="A0A182E4B4"/>
<keyword evidence="6 15" id="KW-0406">Ion transport</keyword>
<dbReference type="WBParaSite" id="nOo.2.0.1.t02833-RA">
    <property type="protein sequence ID" value="nOo.2.0.1.t02833-RA"/>
    <property type="gene ID" value="nOo.2.0.1.g02833"/>
</dbReference>
<dbReference type="FunFam" id="2.70.170.10:FF:000013">
    <property type="entry name" value="Acetylcholine receptor subunit alpha"/>
    <property type="match status" value="1"/>
</dbReference>
<dbReference type="EMBL" id="UYRW01000482">
    <property type="protein sequence ID" value="VDK67200.1"/>
    <property type="molecule type" value="Genomic_DNA"/>
</dbReference>
<keyword evidence="13 15" id="KW-0407">Ion channel</keyword>
<dbReference type="Gene3D" id="1.20.58.390">
    <property type="entry name" value="Neurotransmitter-gated ion-channel transmembrane domain"/>
    <property type="match status" value="2"/>
</dbReference>
<evidence type="ECO:0000256" key="1">
    <source>
        <dbReference type="ARBA" id="ARBA00022448"/>
    </source>
</evidence>
<dbReference type="STRING" id="42157.A0A182E4B4"/>
<feature type="signal peptide" evidence="15">
    <location>
        <begin position="1"/>
        <end position="27"/>
    </location>
</feature>
<keyword evidence="10" id="KW-0325">Glycoprotein</keyword>
<keyword evidence="9" id="KW-0675">Receptor</keyword>
<dbReference type="InterPro" id="IPR002394">
    <property type="entry name" value="Nicotinic_acetylcholine_rcpt"/>
</dbReference>
<dbReference type="InterPro" id="IPR036734">
    <property type="entry name" value="Neur_chan_lig-bd_sf"/>
</dbReference>
<feature type="domain" description="Neurotransmitter-gated ion-channel transmembrane" evidence="17">
    <location>
        <begin position="227"/>
        <end position="457"/>
    </location>
</feature>
<organism evidence="20">
    <name type="scientific">Onchocerca ochengi</name>
    <name type="common">Filarial nematode worm</name>
    <dbReference type="NCBI Taxonomy" id="42157"/>
    <lineage>
        <taxon>Eukaryota</taxon>
        <taxon>Metazoa</taxon>
        <taxon>Ecdysozoa</taxon>
        <taxon>Nematoda</taxon>
        <taxon>Chromadorea</taxon>
        <taxon>Rhabditida</taxon>
        <taxon>Spirurina</taxon>
        <taxon>Spiruromorpha</taxon>
        <taxon>Filarioidea</taxon>
        <taxon>Onchocercidae</taxon>
        <taxon>Onchocerca</taxon>
    </lineage>
</organism>
<keyword evidence="11" id="KW-0628">Postsynaptic cell membrane</keyword>
<keyword evidence="4 15" id="KW-1133">Transmembrane helix</keyword>
<dbReference type="Proteomes" id="UP000271087">
    <property type="component" value="Unassembled WGS sequence"/>
</dbReference>
<dbReference type="GO" id="GO:0004888">
    <property type="term" value="F:transmembrane signaling receptor activity"/>
    <property type="evidence" value="ECO:0007669"/>
    <property type="project" value="InterPro"/>
</dbReference>
<protein>
    <submittedName>
        <fullName evidence="20">Neur_chan_LBD domain-containing protein</fullName>
    </submittedName>
</protein>
<dbReference type="FunFam" id="1.20.58.390:FF:000001">
    <property type="entry name" value="Neuronal nicotinic acetylcholine receptor subunit 3"/>
    <property type="match status" value="1"/>
</dbReference>
<feature type="chain" id="PRO_5043073742" evidence="15">
    <location>
        <begin position="28"/>
        <end position="472"/>
    </location>
</feature>
<dbReference type="InterPro" id="IPR018000">
    <property type="entry name" value="Neurotransmitter_ion_chnl_CS"/>
</dbReference>
<dbReference type="PRINTS" id="PR00252">
    <property type="entry name" value="NRIONCHANNEL"/>
</dbReference>
<keyword evidence="3 15" id="KW-0812">Transmembrane</keyword>
<evidence type="ECO:0000256" key="8">
    <source>
        <dbReference type="ARBA" id="ARBA00023157"/>
    </source>
</evidence>
<evidence type="ECO:0000256" key="3">
    <source>
        <dbReference type="ARBA" id="ARBA00022692"/>
    </source>
</evidence>
<evidence type="ECO:0000256" key="12">
    <source>
        <dbReference type="ARBA" id="ARBA00023286"/>
    </source>
</evidence>
<dbReference type="GO" id="GO:0045211">
    <property type="term" value="C:postsynaptic membrane"/>
    <property type="evidence" value="ECO:0007669"/>
    <property type="project" value="UniProtKB-SubCell"/>
</dbReference>
<dbReference type="InterPro" id="IPR006201">
    <property type="entry name" value="Neur_channel"/>
</dbReference>
<evidence type="ECO:0000256" key="4">
    <source>
        <dbReference type="ARBA" id="ARBA00022989"/>
    </source>
</evidence>
<evidence type="ECO:0000256" key="9">
    <source>
        <dbReference type="ARBA" id="ARBA00023170"/>
    </source>
</evidence>
<evidence type="ECO:0000313" key="19">
    <source>
        <dbReference type="Proteomes" id="UP000271087"/>
    </source>
</evidence>
<dbReference type="CDD" id="cd19064">
    <property type="entry name" value="LGIC_TM_nAChR"/>
    <property type="match status" value="1"/>
</dbReference>
<evidence type="ECO:0000259" key="16">
    <source>
        <dbReference type="Pfam" id="PF02931"/>
    </source>
</evidence>
<comment type="similarity">
    <text evidence="15">Belongs to the ligand-gated ion channel (TC 1.A.9) family.</text>
</comment>
<name>A0A182E4B4_ONCOC</name>
<keyword evidence="12" id="KW-1071">Ligand-gated ion channel</keyword>
<evidence type="ECO:0000256" key="11">
    <source>
        <dbReference type="ARBA" id="ARBA00023257"/>
    </source>
</evidence>
<keyword evidence="2" id="KW-1003">Cell membrane</keyword>
<evidence type="ECO:0000256" key="15">
    <source>
        <dbReference type="RuleBase" id="RU000687"/>
    </source>
</evidence>
<gene>
    <name evidence="18" type="ORF">NOO_LOCUS2833</name>
</gene>
<evidence type="ECO:0000256" key="13">
    <source>
        <dbReference type="ARBA" id="ARBA00023303"/>
    </source>
</evidence>
<dbReference type="Pfam" id="PF02931">
    <property type="entry name" value="Neur_chan_LBD"/>
    <property type="match status" value="1"/>
</dbReference>
<sequence length="472" mass="53787">MDGWMTFLEIYCWVVSIAWLLPSGAQCGQDAGRLMEDLLADYNKLVRPVENDTDTLIVRLKLKLSQLLDVVWTDYKLKWNPADYGGVTVLYVPSDMIWLPDIVLYNNADGNYQVSIMTKAKLSPNGTVEWSPPAIYKSMCQIDVEWFPFDIQTCEMKFGSWTYGGLEVDLQHRDSHIERAETETLLGFDGEYDETVWIVDEGIDLSDYYPSVEWDILGVPGKRHLKSFLTVLVFYLPSDGGEKISLCLNILISLTIFFLLLVEIIPSTSLVIPLIGKYLLFTMVLVSLSVIVTVITLNVHFRTPTTHTMPEWAKKVFIEFLPKYLLMRRPSPIKVIRTNSTNTFITPKRPDKRLSTFSRPRDHTISALFDQMDFLSPAYRSSFCTTRSHDGSSFTSFQKELTPVMSAVDSVTFIVNLMKDDKSGQEIIEDWKYISVVLDRLFLILFTTACMIGSIVIILRAPTIYDTTIALA</sequence>
<accession>A0A182E4B4</accession>
<keyword evidence="1 15" id="KW-0813">Transport</keyword>
<feature type="transmembrane region" description="Helical" evidence="15">
    <location>
        <begin position="246"/>
        <end position="266"/>
    </location>
</feature>
<keyword evidence="7 15" id="KW-0472">Membrane</keyword>
<proteinExistence type="inferred from homology"/>
<comment type="subcellular location">
    <subcellularLocation>
        <location evidence="14">Postsynaptic cell membrane</location>
        <topology evidence="14">Multi-pass membrane protein</topology>
    </subcellularLocation>
</comment>
<dbReference type="GO" id="GO:0022848">
    <property type="term" value="F:acetylcholine-gated monoatomic cation-selective channel activity"/>
    <property type="evidence" value="ECO:0007669"/>
    <property type="project" value="InterPro"/>
</dbReference>
<dbReference type="PRINTS" id="PR00254">
    <property type="entry name" value="NICOTINICR"/>
</dbReference>
<dbReference type="InterPro" id="IPR006202">
    <property type="entry name" value="Neur_chan_lig-bd"/>
</dbReference>
<evidence type="ECO:0000256" key="14">
    <source>
        <dbReference type="ARBA" id="ARBA00034104"/>
    </source>
</evidence>
<dbReference type="SUPFAM" id="SSF90112">
    <property type="entry name" value="Neurotransmitter-gated ion-channel transmembrane pore"/>
    <property type="match status" value="1"/>
</dbReference>
<evidence type="ECO:0000256" key="7">
    <source>
        <dbReference type="ARBA" id="ARBA00023136"/>
    </source>
</evidence>
<comment type="caution">
    <text evidence="15">Lacks conserved residue(s) required for the propagation of feature annotation.</text>
</comment>
<keyword evidence="15" id="KW-0732">Signal</keyword>
<dbReference type="OrthoDB" id="5975154at2759"/>
<feature type="domain" description="Neurotransmitter-gated ion-channel ligand-binding" evidence="16">
    <location>
        <begin position="33"/>
        <end position="226"/>
    </location>
</feature>
<evidence type="ECO:0000256" key="6">
    <source>
        <dbReference type="ARBA" id="ARBA00023065"/>
    </source>
</evidence>
<dbReference type="Gene3D" id="2.70.170.10">
    <property type="entry name" value="Neurotransmitter-gated ion-channel ligand-binding domain"/>
    <property type="match status" value="1"/>
</dbReference>
<evidence type="ECO:0000256" key="5">
    <source>
        <dbReference type="ARBA" id="ARBA00023018"/>
    </source>
</evidence>
<reference evidence="20" key="1">
    <citation type="submission" date="2016-06" db="UniProtKB">
        <authorList>
            <consortium name="WormBaseParasite"/>
        </authorList>
    </citation>
    <scope>IDENTIFICATION</scope>
</reference>
<keyword evidence="19" id="KW-1185">Reference proteome</keyword>
<dbReference type="InterPro" id="IPR006029">
    <property type="entry name" value="Neurotrans-gated_channel_TM"/>
</dbReference>
<feature type="transmembrane region" description="Helical" evidence="15">
    <location>
        <begin position="278"/>
        <end position="299"/>
    </location>
</feature>
<evidence type="ECO:0000313" key="20">
    <source>
        <dbReference type="WBParaSite" id="nOo.2.0.1.t02833-RA"/>
    </source>
</evidence>
<keyword evidence="8" id="KW-1015">Disulfide bond</keyword>
<dbReference type="Pfam" id="PF02932">
    <property type="entry name" value="Neur_chan_memb"/>
    <property type="match status" value="1"/>
</dbReference>
<dbReference type="SUPFAM" id="SSF63712">
    <property type="entry name" value="Nicotinic receptor ligand binding domain-like"/>
    <property type="match status" value="1"/>
</dbReference>